<evidence type="ECO:0000313" key="3">
    <source>
        <dbReference type="EMBL" id="QOY51299.1"/>
    </source>
</evidence>
<feature type="signal peptide" evidence="2">
    <location>
        <begin position="1"/>
        <end position="20"/>
    </location>
</feature>
<reference evidence="3 4" key="1">
    <citation type="submission" date="2020-05" db="EMBL/GenBank/DDBJ databases">
        <title>Sulfurimonas marisnigri, sp. nov., and Sulfurimonas baltica, sp. nov., manganese oxide reducing chemolithoautotrophs of the class Epsilonproteobacteria isolated from the pelagic redoxclines of the Black and Baltic Seas and emended description of the genus Sulfurimonas.</title>
        <authorList>
            <person name="Henkel J.V."/>
            <person name="Laudan C."/>
            <person name="Werner J."/>
            <person name="Neu T."/>
            <person name="Plewe S."/>
            <person name="Sproer C."/>
            <person name="Bunk B."/>
            <person name="Schulz-Vogt H.N."/>
        </authorList>
    </citation>
    <scope>NUCLEOTIDE SEQUENCE [LARGE SCALE GENOMIC DNA]</scope>
    <source>
        <strain evidence="3 4">GD2</strain>
    </source>
</reference>
<protein>
    <submittedName>
        <fullName evidence="3">BatD family protein</fullName>
    </submittedName>
</protein>
<dbReference type="PANTHER" id="PTHR40940">
    <property type="entry name" value="PROTEIN BATD-RELATED"/>
    <property type="match status" value="1"/>
</dbReference>
<gene>
    <name evidence="3" type="ORF">HUE88_09185</name>
</gene>
<name>A0A7S7RM79_9BACT</name>
<dbReference type="KEGG" id="sbal:HUE88_09185"/>
<proteinExistence type="predicted"/>
<dbReference type="Pfam" id="PF13584">
    <property type="entry name" value="BatD"/>
    <property type="match status" value="3"/>
</dbReference>
<dbReference type="AlphaFoldDB" id="A0A7S7RM79"/>
<evidence type="ECO:0000313" key="4">
    <source>
        <dbReference type="Proteomes" id="UP000593994"/>
    </source>
</evidence>
<dbReference type="InterPro" id="IPR025738">
    <property type="entry name" value="BatD"/>
</dbReference>
<sequence length="472" mass="52598">MNNIFKILFLLLISANITHAAVTARVDSKSVELGEMVTYSLNVSGENIARPVIQRLCDTDVISTSSQTSVQIINGDVTKSYILSYKFLPLKSCTIEPVKVEINSKTELSNSVSVEVKPATAAKDSDFLLTLSSEKKELFVGETFDLTLTFKQKADAGAVDSEFLPPELSGFWIKNESKPLRHQEGKYTITKLTYTMAAQRAGKLNIPKAQMRIASRGGKTDIWGAWSPSIKWKTYFSNELELNIKPLPAGVNLVGDFTISTAVDKKVVDVNEAVNITIKVLGAGNLEDIKSFKPSIDGVSVFDEKISIKEKLLTQNIAFVAERDFVIPSFSIKFFNPKTKETKTIATDKISIKVNNAKLKEELNIQKEEKPLSDDVSHVNTQNDRFTLLVTFLAGLTCGILIMLLKPLKLLKKKKSLSVKEPKILLMKLLPYKDDTEVKEIVDILEKNIYSGQKLELDKKALKGLLKRYEID</sequence>
<evidence type="ECO:0000256" key="2">
    <source>
        <dbReference type="SAM" id="SignalP"/>
    </source>
</evidence>
<accession>A0A7S7RM79</accession>
<dbReference type="EMBL" id="CP054492">
    <property type="protein sequence ID" value="QOY51299.1"/>
    <property type="molecule type" value="Genomic_DNA"/>
</dbReference>
<dbReference type="Proteomes" id="UP000593994">
    <property type="component" value="Chromosome"/>
</dbReference>
<feature type="transmembrane region" description="Helical" evidence="1">
    <location>
        <begin position="386"/>
        <end position="405"/>
    </location>
</feature>
<feature type="chain" id="PRO_5032380263" evidence="2">
    <location>
        <begin position="21"/>
        <end position="472"/>
    </location>
</feature>
<keyword evidence="1" id="KW-0812">Transmembrane</keyword>
<keyword evidence="2" id="KW-0732">Signal</keyword>
<organism evidence="3 4">
    <name type="scientific">Candidatus Sulfurimonas baltica</name>
    <dbReference type="NCBI Taxonomy" id="2740404"/>
    <lineage>
        <taxon>Bacteria</taxon>
        <taxon>Pseudomonadati</taxon>
        <taxon>Campylobacterota</taxon>
        <taxon>Epsilonproteobacteria</taxon>
        <taxon>Campylobacterales</taxon>
        <taxon>Sulfurimonadaceae</taxon>
        <taxon>Sulfurimonas</taxon>
    </lineage>
</organism>
<keyword evidence="1" id="KW-0472">Membrane</keyword>
<keyword evidence="4" id="KW-1185">Reference proteome</keyword>
<keyword evidence="1" id="KW-1133">Transmembrane helix</keyword>
<evidence type="ECO:0000256" key="1">
    <source>
        <dbReference type="SAM" id="Phobius"/>
    </source>
</evidence>
<dbReference type="PANTHER" id="PTHR40940:SF2">
    <property type="entry name" value="BATD"/>
    <property type="match status" value="1"/>
</dbReference>
<dbReference type="RefSeq" id="WP_194368411.1">
    <property type="nucleotide sequence ID" value="NZ_CP054492.1"/>
</dbReference>